<dbReference type="EMBL" id="CAMKVN010021830">
    <property type="protein sequence ID" value="CAI2199611.1"/>
    <property type="molecule type" value="Genomic_DNA"/>
</dbReference>
<name>A0A9W4X3P0_9GLOM</name>
<reference evidence="1" key="1">
    <citation type="submission" date="2022-08" db="EMBL/GenBank/DDBJ databases">
        <authorList>
            <person name="Kallberg Y."/>
            <person name="Tangrot J."/>
            <person name="Rosling A."/>
        </authorList>
    </citation>
    <scope>NUCLEOTIDE SEQUENCE</scope>
    <source>
        <strain evidence="1">Wild A</strain>
    </source>
</reference>
<feature type="non-terminal residue" evidence="1">
    <location>
        <position position="63"/>
    </location>
</feature>
<accession>A0A9W4X3P0</accession>
<proteinExistence type="predicted"/>
<evidence type="ECO:0000313" key="1">
    <source>
        <dbReference type="EMBL" id="CAI2199611.1"/>
    </source>
</evidence>
<protein>
    <submittedName>
        <fullName evidence="1">1340_t:CDS:1</fullName>
    </submittedName>
</protein>
<dbReference type="Proteomes" id="UP001153678">
    <property type="component" value="Unassembled WGS sequence"/>
</dbReference>
<keyword evidence="2" id="KW-1185">Reference proteome</keyword>
<comment type="caution">
    <text evidence="1">The sequence shown here is derived from an EMBL/GenBank/DDBJ whole genome shotgun (WGS) entry which is preliminary data.</text>
</comment>
<evidence type="ECO:0000313" key="2">
    <source>
        <dbReference type="Proteomes" id="UP001153678"/>
    </source>
</evidence>
<sequence length="63" mass="7170">KDLEQTIQNQSDDNDNNIANTAKINKALVRLFVYCGNYLDAEIANITLKVEEELRFLKNLTLG</sequence>
<organism evidence="1 2">
    <name type="scientific">Funneliformis geosporum</name>
    <dbReference type="NCBI Taxonomy" id="1117311"/>
    <lineage>
        <taxon>Eukaryota</taxon>
        <taxon>Fungi</taxon>
        <taxon>Fungi incertae sedis</taxon>
        <taxon>Mucoromycota</taxon>
        <taxon>Glomeromycotina</taxon>
        <taxon>Glomeromycetes</taxon>
        <taxon>Glomerales</taxon>
        <taxon>Glomeraceae</taxon>
        <taxon>Funneliformis</taxon>
    </lineage>
</organism>
<gene>
    <name evidence="1" type="ORF">FWILDA_LOCUS19160</name>
</gene>
<dbReference type="AlphaFoldDB" id="A0A9W4X3P0"/>